<evidence type="ECO:0000313" key="2">
    <source>
        <dbReference type="Proteomes" id="UP000618319"/>
    </source>
</evidence>
<dbReference type="Gene3D" id="3.90.550.10">
    <property type="entry name" value="Spore Coat Polysaccharide Biosynthesis Protein SpsA, Chain A"/>
    <property type="match status" value="1"/>
</dbReference>
<name>A0ABR9TBU8_9SPHI</name>
<evidence type="ECO:0000313" key="1">
    <source>
        <dbReference type="EMBL" id="MBE8722833.1"/>
    </source>
</evidence>
<comment type="caution">
    <text evidence="1">The sequence shown here is derived from an EMBL/GenBank/DDBJ whole genome shotgun (WGS) entry which is preliminary data.</text>
</comment>
<dbReference type="Proteomes" id="UP000618319">
    <property type="component" value="Unassembled WGS sequence"/>
</dbReference>
<dbReference type="RefSeq" id="WP_196940988.1">
    <property type="nucleotide sequence ID" value="NZ_MU158692.1"/>
</dbReference>
<dbReference type="InterPro" id="IPR029044">
    <property type="entry name" value="Nucleotide-diphossugar_trans"/>
</dbReference>
<gene>
    <name evidence="1" type="ORF">C4F40_19110</name>
</gene>
<dbReference type="EMBL" id="PSKQ01000025">
    <property type="protein sequence ID" value="MBE8722833.1"/>
    <property type="molecule type" value="Genomic_DNA"/>
</dbReference>
<proteinExistence type="predicted"/>
<accession>A0ABR9TBU8</accession>
<dbReference type="GO" id="GO:0016740">
    <property type="term" value="F:transferase activity"/>
    <property type="evidence" value="ECO:0007669"/>
    <property type="project" value="UniProtKB-KW"/>
</dbReference>
<reference evidence="1 2" key="1">
    <citation type="submission" date="2018-02" db="EMBL/GenBank/DDBJ databases">
        <title>Sphingobacterium KA21.</title>
        <authorList>
            <person name="Vasarhelyi B.M."/>
            <person name="Deshmukh S."/>
            <person name="Balint B."/>
            <person name="Kukolya J."/>
        </authorList>
    </citation>
    <scope>NUCLEOTIDE SEQUENCE [LARGE SCALE GENOMIC DNA]</scope>
    <source>
        <strain evidence="1 2">Ka21</strain>
    </source>
</reference>
<dbReference type="SUPFAM" id="SSF53448">
    <property type="entry name" value="Nucleotide-diphospho-sugar transferases"/>
    <property type="match status" value="1"/>
</dbReference>
<keyword evidence="2" id="KW-1185">Reference proteome</keyword>
<organism evidence="1 2">
    <name type="scientific">Sphingobacterium pedocola</name>
    <dbReference type="NCBI Taxonomy" id="2082722"/>
    <lineage>
        <taxon>Bacteria</taxon>
        <taxon>Pseudomonadati</taxon>
        <taxon>Bacteroidota</taxon>
        <taxon>Sphingobacteriia</taxon>
        <taxon>Sphingobacteriales</taxon>
        <taxon>Sphingobacteriaceae</taxon>
        <taxon>Sphingobacterium</taxon>
    </lineage>
</organism>
<sequence length="307" mass="35771">MDKLSPIILFVYNRPDHTRRTLDELEKSPLAQSSILYIFSDGARNNAVKAAVDKVRAVINAPRDFKSVHIIEREVNWGLAKNVVDGVTKVIDEHGKAIVLEDDVLLSEHALPYFNRALTWYEDEETVMHIGGYIYELERTHLAEVFFTRYTASQAWATWKRAWDYFEADIDEIIRQFDKKKVNDFTFDHTMNFWRQIQQQKAGKVDSWAVRWYASVFLRGGLALSPNQSLIENIGHDGTGVHSEISEMFATTLRSEPIERFPSEVMESEEGYRALKKYFKDRKGSFAERGVRFIRNKIFHRLTNRRG</sequence>
<protein>
    <submittedName>
        <fullName evidence="1">Sugar transferase</fullName>
    </submittedName>
</protein>
<keyword evidence="1" id="KW-0808">Transferase</keyword>